<reference evidence="2 3" key="1">
    <citation type="submission" date="2020-08" db="EMBL/GenBank/DDBJ databases">
        <title>Genomic Encyclopedia of Type Strains, Phase IV (KMG-IV): sequencing the most valuable type-strain genomes for metagenomic binning, comparative biology and taxonomic classification.</title>
        <authorList>
            <person name="Goeker M."/>
        </authorList>
    </citation>
    <scope>NUCLEOTIDE SEQUENCE [LARGE SCALE GENOMIC DNA]</scope>
    <source>
        <strain evidence="2 3">DSM 105074</strain>
    </source>
</reference>
<proteinExistence type="predicted"/>
<sequence>MLRNYLKIAFRNLTRNKGYSFINIGGLALGMAVAMPIGLWMSDERSFDKNFQNYDRIVQVMQHITQNGKKVTQGINPYLLGPEIRAQYGSDFTHVLQSSSTNKLLVHGDKRFIKSGRYFEPPVWFQLAGQRPRFGRRPSLQLRLA</sequence>
<evidence type="ECO:0000313" key="3">
    <source>
        <dbReference type="Proteomes" id="UP000557307"/>
    </source>
</evidence>
<dbReference type="RefSeq" id="WP_246440953.1">
    <property type="nucleotide sequence ID" value="NZ_JACHGF010000019.1"/>
</dbReference>
<feature type="transmembrane region" description="Helical" evidence="1">
    <location>
        <begin position="21"/>
        <end position="41"/>
    </location>
</feature>
<gene>
    <name evidence="2" type="ORF">HNQ92_005688</name>
</gene>
<protein>
    <submittedName>
        <fullName evidence="2">Uncharacterized protein</fullName>
    </submittedName>
</protein>
<accession>A0A840TWA3</accession>
<dbReference type="AlphaFoldDB" id="A0A840TWA3"/>
<evidence type="ECO:0000256" key="1">
    <source>
        <dbReference type="SAM" id="Phobius"/>
    </source>
</evidence>
<dbReference type="EMBL" id="JACHGF010000019">
    <property type="protein sequence ID" value="MBB5287524.1"/>
    <property type="molecule type" value="Genomic_DNA"/>
</dbReference>
<keyword evidence="1" id="KW-1133">Transmembrane helix</keyword>
<keyword evidence="1" id="KW-0812">Transmembrane</keyword>
<dbReference type="Proteomes" id="UP000557307">
    <property type="component" value="Unassembled WGS sequence"/>
</dbReference>
<evidence type="ECO:0000313" key="2">
    <source>
        <dbReference type="EMBL" id="MBB5287524.1"/>
    </source>
</evidence>
<name>A0A840TWA3_9BACT</name>
<keyword evidence="3" id="KW-1185">Reference proteome</keyword>
<organism evidence="2 3">
    <name type="scientific">Rhabdobacter roseus</name>
    <dbReference type="NCBI Taxonomy" id="1655419"/>
    <lineage>
        <taxon>Bacteria</taxon>
        <taxon>Pseudomonadati</taxon>
        <taxon>Bacteroidota</taxon>
        <taxon>Cytophagia</taxon>
        <taxon>Cytophagales</taxon>
        <taxon>Cytophagaceae</taxon>
        <taxon>Rhabdobacter</taxon>
    </lineage>
</organism>
<comment type="caution">
    <text evidence="2">The sequence shown here is derived from an EMBL/GenBank/DDBJ whole genome shotgun (WGS) entry which is preliminary data.</text>
</comment>
<keyword evidence="1" id="KW-0472">Membrane</keyword>